<dbReference type="SUPFAM" id="SSF52172">
    <property type="entry name" value="CheY-like"/>
    <property type="match status" value="1"/>
</dbReference>
<dbReference type="PANTHER" id="PTHR44591">
    <property type="entry name" value="STRESS RESPONSE REGULATOR PROTEIN 1"/>
    <property type="match status" value="1"/>
</dbReference>
<feature type="modified residue" description="4-aspartylphosphate" evidence="2">
    <location>
        <position position="53"/>
    </location>
</feature>
<evidence type="ECO:0000313" key="5">
    <source>
        <dbReference type="Proteomes" id="UP000664096"/>
    </source>
</evidence>
<dbReference type="CDD" id="cd17552">
    <property type="entry name" value="REC_RR468-like"/>
    <property type="match status" value="1"/>
</dbReference>
<dbReference type="AlphaFoldDB" id="A0A939EAS0"/>
<evidence type="ECO:0000259" key="3">
    <source>
        <dbReference type="PROSITE" id="PS50110"/>
    </source>
</evidence>
<comment type="caution">
    <text evidence="4">The sequence shown here is derived from an EMBL/GenBank/DDBJ whole genome shotgun (WGS) entry which is preliminary data.</text>
</comment>
<keyword evidence="1 2" id="KW-0597">Phosphoprotein</keyword>
<dbReference type="EMBL" id="JAEKJZ010000001">
    <property type="protein sequence ID" value="MBN9669767.1"/>
    <property type="molecule type" value="Genomic_DNA"/>
</dbReference>
<dbReference type="SMART" id="SM00448">
    <property type="entry name" value="REC"/>
    <property type="match status" value="1"/>
</dbReference>
<dbReference type="Pfam" id="PF00072">
    <property type="entry name" value="Response_reg"/>
    <property type="match status" value="1"/>
</dbReference>
<dbReference type="Proteomes" id="UP000664096">
    <property type="component" value="Unassembled WGS sequence"/>
</dbReference>
<name>A0A939EAS0_9HYPH</name>
<accession>A0A939EAS0</accession>
<evidence type="ECO:0000313" key="4">
    <source>
        <dbReference type="EMBL" id="MBN9669767.1"/>
    </source>
</evidence>
<dbReference type="Gene3D" id="3.40.50.2300">
    <property type="match status" value="1"/>
</dbReference>
<dbReference type="PROSITE" id="PS50110">
    <property type="entry name" value="RESPONSE_REGULATORY"/>
    <property type="match status" value="1"/>
</dbReference>
<gene>
    <name evidence="4" type="ORF">JF539_05415</name>
</gene>
<dbReference type="GO" id="GO:0000160">
    <property type="term" value="P:phosphorelay signal transduction system"/>
    <property type="evidence" value="ECO:0007669"/>
    <property type="project" value="InterPro"/>
</dbReference>
<feature type="domain" description="Response regulatory" evidence="3">
    <location>
        <begin position="3"/>
        <end position="120"/>
    </location>
</feature>
<protein>
    <submittedName>
        <fullName evidence="4">Response regulator</fullName>
    </submittedName>
</protein>
<dbReference type="InterPro" id="IPR050595">
    <property type="entry name" value="Bact_response_regulator"/>
</dbReference>
<dbReference type="InterPro" id="IPR011006">
    <property type="entry name" value="CheY-like_superfamily"/>
</dbReference>
<organism evidence="4 5">
    <name type="scientific">Roseibium aggregatum</name>
    <dbReference type="NCBI Taxonomy" id="187304"/>
    <lineage>
        <taxon>Bacteria</taxon>
        <taxon>Pseudomonadati</taxon>
        <taxon>Pseudomonadota</taxon>
        <taxon>Alphaproteobacteria</taxon>
        <taxon>Hyphomicrobiales</taxon>
        <taxon>Stappiaceae</taxon>
        <taxon>Roseibium</taxon>
    </lineage>
</organism>
<evidence type="ECO:0000256" key="2">
    <source>
        <dbReference type="PROSITE-ProRule" id="PRU00169"/>
    </source>
</evidence>
<dbReference type="InterPro" id="IPR001789">
    <property type="entry name" value="Sig_transdc_resp-reg_receiver"/>
</dbReference>
<proteinExistence type="predicted"/>
<sequence length="123" mass="13408">MLKALYVDDDEDIGTIVELCLELDGTFETRTVTSGREALAEAETWNPDVILLDYMMPEMDGPTTFGHLKESGTTQAIPVIFVTAKSMDEDIAMIRDLGASGMISKPFEPTTFAAEVKSLLGQS</sequence>
<dbReference type="RefSeq" id="WP_207139303.1">
    <property type="nucleotide sequence ID" value="NZ_JAEKJZ010000001.1"/>
</dbReference>
<reference evidence="4" key="1">
    <citation type="submission" date="2020-12" db="EMBL/GenBank/DDBJ databases">
        <title>Oil enriched cultivation method for isolating marine PHA-producing bacteria.</title>
        <authorList>
            <person name="Zheng W."/>
            <person name="Yu S."/>
            <person name="Huang Y."/>
        </authorList>
    </citation>
    <scope>NUCLEOTIDE SEQUENCE</scope>
    <source>
        <strain evidence="4">SY-2-12</strain>
    </source>
</reference>
<dbReference type="PANTHER" id="PTHR44591:SF22">
    <property type="entry name" value="CHEY SUBFAMILY"/>
    <property type="match status" value="1"/>
</dbReference>
<evidence type="ECO:0000256" key="1">
    <source>
        <dbReference type="ARBA" id="ARBA00022553"/>
    </source>
</evidence>